<keyword evidence="1" id="KW-1133">Transmembrane helix</keyword>
<accession>A0AAN7NKB4</accession>
<reference evidence="2 4" key="1">
    <citation type="journal article" date="2023" name="J. Hered.">
        <title>Chromosome-level genome of the wood stork (Mycteria americana) provides insight into avian chromosome evolution.</title>
        <authorList>
            <person name="Flamio R. Jr."/>
            <person name="Ramstad K.M."/>
        </authorList>
    </citation>
    <scope>NUCLEOTIDE SEQUENCE [LARGE SCALE GENOMIC DNA]</scope>
    <source>
        <strain evidence="2">JAX WOST 10</strain>
    </source>
</reference>
<feature type="transmembrane region" description="Helical" evidence="1">
    <location>
        <begin position="281"/>
        <end position="304"/>
    </location>
</feature>
<evidence type="ECO:0000256" key="1">
    <source>
        <dbReference type="SAM" id="Phobius"/>
    </source>
</evidence>
<gene>
    <name evidence="2" type="ORF">QYF61_001853</name>
    <name evidence="3" type="ORF">QYF61_001854</name>
</gene>
<evidence type="ECO:0000313" key="2">
    <source>
        <dbReference type="EMBL" id="KAK4829048.1"/>
    </source>
</evidence>
<evidence type="ECO:0000313" key="3">
    <source>
        <dbReference type="EMBL" id="KAK4829049.1"/>
    </source>
</evidence>
<protein>
    <submittedName>
        <fullName evidence="2">Uncharacterized protein</fullName>
    </submittedName>
</protein>
<name>A0AAN7NKB4_MYCAM</name>
<organism evidence="2 4">
    <name type="scientific">Mycteria americana</name>
    <name type="common">Wood stork</name>
    <dbReference type="NCBI Taxonomy" id="33587"/>
    <lineage>
        <taxon>Eukaryota</taxon>
        <taxon>Metazoa</taxon>
        <taxon>Chordata</taxon>
        <taxon>Craniata</taxon>
        <taxon>Vertebrata</taxon>
        <taxon>Euteleostomi</taxon>
        <taxon>Archelosauria</taxon>
        <taxon>Archosauria</taxon>
        <taxon>Dinosauria</taxon>
        <taxon>Saurischia</taxon>
        <taxon>Theropoda</taxon>
        <taxon>Coelurosauria</taxon>
        <taxon>Aves</taxon>
        <taxon>Neognathae</taxon>
        <taxon>Neoaves</taxon>
        <taxon>Aequornithes</taxon>
        <taxon>Ciconiiformes</taxon>
        <taxon>Ciconiidae</taxon>
        <taxon>Mycteria</taxon>
    </lineage>
</organism>
<proteinExistence type="predicted"/>
<keyword evidence="4" id="KW-1185">Reference proteome</keyword>
<dbReference type="EMBL" id="JAUNZN010000001">
    <property type="protein sequence ID" value="KAK4829048.1"/>
    <property type="molecule type" value="Genomic_DNA"/>
</dbReference>
<keyword evidence="1" id="KW-0812">Transmembrane</keyword>
<dbReference type="AlphaFoldDB" id="A0AAN7NKB4"/>
<dbReference type="EMBL" id="JAUNZN010000001">
    <property type="protein sequence ID" value="KAK4829049.1"/>
    <property type="molecule type" value="Genomic_DNA"/>
</dbReference>
<evidence type="ECO:0000313" key="4">
    <source>
        <dbReference type="Proteomes" id="UP001333110"/>
    </source>
</evidence>
<keyword evidence="1" id="KW-0472">Membrane</keyword>
<dbReference type="Proteomes" id="UP001333110">
    <property type="component" value="Unassembled WGS sequence"/>
</dbReference>
<comment type="caution">
    <text evidence="2">The sequence shown here is derived from an EMBL/GenBank/DDBJ whole genome shotgun (WGS) entry which is preliminary data.</text>
</comment>
<sequence>MPTEIRKVIWDNATEFEKEFQSWWYPVNFTYDPTDGKATAFVLTIRNASVYTIYPIIALGLNHNGAILYPLEHRVWAQQNGNLWQTIDVSACVVREQQGFICESNTLKAQDICLDTEQNVCHFEVQPDEAPETVLVYIGKGCVCMRTFCDSVFVDNTTVDIGNHSNICVCNFTKIMGCDFNYSAPVTTHQLLQADYTLHQDLLPAHIGMNLTLVRKLLQHDDLNQLLERIQNNGHKTLVTVHHDADEIHRVLERVKQDGRHHWWDTLLGWSPTATGILNKMLHPVVVLLMLTVLCFILTIALYVRLWAMVKRLSHQISTQDVYVLDNPRPENVCDTPEASQGTVKLE</sequence>